<dbReference type="AlphaFoldDB" id="A0A1Y0ETN4"/>
<evidence type="ECO:0000259" key="3">
    <source>
        <dbReference type="Pfam" id="PF00816"/>
    </source>
</evidence>
<reference evidence="4 5" key="1">
    <citation type="submission" date="2017-05" db="EMBL/GenBank/DDBJ databases">
        <authorList>
            <person name="Song R."/>
            <person name="Chenine A.L."/>
            <person name="Ruprecht R.M."/>
        </authorList>
    </citation>
    <scope>NUCLEOTIDE SEQUENCE [LARGE SCALE GENOMIC DNA]</scope>
    <source>
        <strain evidence="4 5">DSM 26136</strain>
    </source>
</reference>
<dbReference type="InterPro" id="IPR027444">
    <property type="entry name" value="H-NS_C_dom"/>
</dbReference>
<sequence length="118" mass="13416">MSLAQLESLREEMDAAIKQVERDERQAALQQIQSLIEQFGFLPFEVFPRKPLELKHKLPAKYYDPDTGQSWSGRGKPPRWMQGKDPRQFLIQKEGILAAMENAGLLSESVTDTPTGDD</sequence>
<dbReference type="Pfam" id="PF00816">
    <property type="entry name" value="Histone_HNS"/>
    <property type="match status" value="1"/>
</dbReference>
<feature type="domain" description="DNA-binding protein H-NS-like C-terminal" evidence="3">
    <location>
        <begin position="60"/>
        <end position="91"/>
    </location>
</feature>
<evidence type="ECO:0000313" key="4">
    <source>
        <dbReference type="EMBL" id="ARU06602.1"/>
    </source>
</evidence>
<dbReference type="Proteomes" id="UP000196138">
    <property type="component" value="Chromosome"/>
</dbReference>
<feature type="coiled-coil region" evidence="1">
    <location>
        <begin position="3"/>
        <end position="38"/>
    </location>
</feature>
<proteinExistence type="predicted"/>
<dbReference type="KEGG" id="cser:CCO03_02705"/>
<evidence type="ECO:0000256" key="1">
    <source>
        <dbReference type="SAM" id="Coils"/>
    </source>
</evidence>
<dbReference type="Gene3D" id="4.10.430.30">
    <property type="match status" value="1"/>
</dbReference>
<protein>
    <recommendedName>
        <fullName evidence="3">DNA-binding protein H-NS-like C-terminal domain-containing protein</fullName>
    </recommendedName>
</protein>
<keyword evidence="5" id="KW-1185">Reference proteome</keyword>
<organism evidence="4 5">
    <name type="scientific">Comamonas serinivorans</name>
    <dbReference type="NCBI Taxonomy" id="1082851"/>
    <lineage>
        <taxon>Bacteria</taxon>
        <taxon>Pseudomonadati</taxon>
        <taxon>Pseudomonadota</taxon>
        <taxon>Betaproteobacteria</taxon>
        <taxon>Burkholderiales</taxon>
        <taxon>Comamonadaceae</taxon>
        <taxon>Comamonas</taxon>
    </lineage>
</organism>
<keyword evidence="1" id="KW-0175">Coiled coil</keyword>
<dbReference type="SUPFAM" id="SSF81273">
    <property type="entry name" value="H-NS histone-like proteins"/>
    <property type="match status" value="1"/>
</dbReference>
<dbReference type="EMBL" id="CP021455">
    <property type="protein sequence ID" value="ARU06602.1"/>
    <property type="molecule type" value="Genomic_DNA"/>
</dbReference>
<evidence type="ECO:0000256" key="2">
    <source>
        <dbReference type="SAM" id="MobiDB-lite"/>
    </source>
</evidence>
<dbReference type="GO" id="GO:0003677">
    <property type="term" value="F:DNA binding"/>
    <property type="evidence" value="ECO:0007669"/>
    <property type="project" value="InterPro"/>
</dbReference>
<evidence type="ECO:0000313" key="5">
    <source>
        <dbReference type="Proteomes" id="UP000196138"/>
    </source>
</evidence>
<gene>
    <name evidence="4" type="ORF">CCO03_02705</name>
</gene>
<feature type="region of interest" description="Disordered" evidence="2">
    <location>
        <begin position="65"/>
        <end position="84"/>
    </location>
</feature>
<accession>A0A1Y0ETN4</accession>
<name>A0A1Y0ETN4_9BURK</name>